<keyword evidence="5" id="KW-0342">GTP-binding</keyword>
<evidence type="ECO:0000256" key="7">
    <source>
        <dbReference type="SAM" id="MobiDB-lite"/>
    </source>
</evidence>
<evidence type="ECO:0000256" key="5">
    <source>
        <dbReference type="ARBA" id="ARBA00023134"/>
    </source>
</evidence>
<reference evidence="9 10" key="1">
    <citation type="journal article" date="2018" name="Gigascience">
        <title>Genomes of trombidid mites reveal novel predicted allergens and laterally-transferred genes associated with secondary metabolism.</title>
        <authorList>
            <person name="Dong X."/>
            <person name="Chaisiri K."/>
            <person name="Xia D."/>
            <person name="Armstrong S.D."/>
            <person name="Fang Y."/>
            <person name="Donnelly M.J."/>
            <person name="Kadowaki T."/>
            <person name="McGarry J.W."/>
            <person name="Darby A.C."/>
            <person name="Makepeace B.L."/>
        </authorList>
    </citation>
    <scope>NUCLEOTIDE SEQUENCE [LARGE SCALE GENOMIC DNA]</scope>
    <source>
        <strain evidence="9">UoL-UT</strain>
    </source>
</reference>
<dbReference type="GO" id="GO:0008053">
    <property type="term" value="P:mitochondrial fusion"/>
    <property type="evidence" value="ECO:0007669"/>
    <property type="project" value="TreeGrafter"/>
</dbReference>
<dbReference type="SUPFAM" id="SSF52540">
    <property type="entry name" value="P-loop containing nucleoside triphosphate hydrolases"/>
    <property type="match status" value="1"/>
</dbReference>
<dbReference type="OrthoDB" id="6256226at2759"/>
<evidence type="ECO:0000313" key="10">
    <source>
        <dbReference type="Proteomes" id="UP000288716"/>
    </source>
</evidence>
<keyword evidence="10" id="KW-1185">Reference proteome</keyword>
<feature type="domain" description="Dynamin-type G" evidence="8">
    <location>
        <begin position="97"/>
        <end position="295"/>
    </location>
</feature>
<comment type="caution">
    <text evidence="9">The sequence shown here is derived from an EMBL/GenBank/DDBJ whole genome shotgun (WGS) entry which is preliminary data.</text>
</comment>
<dbReference type="PANTHER" id="PTHR10465">
    <property type="entry name" value="TRANSMEMBRANE GTPASE FZO1"/>
    <property type="match status" value="1"/>
</dbReference>
<evidence type="ECO:0000256" key="4">
    <source>
        <dbReference type="ARBA" id="ARBA00023054"/>
    </source>
</evidence>
<dbReference type="CDD" id="cd09912">
    <property type="entry name" value="DLP_2"/>
    <property type="match status" value="1"/>
</dbReference>
<evidence type="ECO:0000256" key="3">
    <source>
        <dbReference type="ARBA" id="ARBA00022801"/>
    </source>
</evidence>
<dbReference type="Proteomes" id="UP000288716">
    <property type="component" value="Unassembled WGS sequence"/>
</dbReference>
<dbReference type="EMBL" id="NCKV01004545">
    <property type="protein sequence ID" value="RWS24685.1"/>
    <property type="molecule type" value="Genomic_DNA"/>
</dbReference>
<comment type="subcellular location">
    <subcellularLocation>
        <location evidence="1">Membrane</location>
    </subcellularLocation>
</comment>
<accession>A0A443SBA3</accession>
<dbReference type="InterPro" id="IPR027417">
    <property type="entry name" value="P-loop_NTPase"/>
</dbReference>
<dbReference type="Pfam" id="PF00350">
    <property type="entry name" value="Dynamin_N"/>
    <property type="match status" value="1"/>
</dbReference>
<evidence type="ECO:0000313" key="9">
    <source>
        <dbReference type="EMBL" id="RWS24685.1"/>
    </source>
</evidence>
<dbReference type="Gene3D" id="3.40.50.300">
    <property type="entry name" value="P-loop containing nucleotide triphosphate hydrolases"/>
    <property type="match status" value="1"/>
</dbReference>
<proteinExistence type="predicted"/>
<dbReference type="GO" id="GO:0005525">
    <property type="term" value="F:GTP binding"/>
    <property type="evidence" value="ECO:0007669"/>
    <property type="project" value="UniProtKB-KW"/>
</dbReference>
<keyword evidence="9" id="KW-0812">Transmembrane</keyword>
<dbReference type="GO" id="GO:0005741">
    <property type="term" value="C:mitochondrial outer membrane"/>
    <property type="evidence" value="ECO:0007669"/>
    <property type="project" value="TreeGrafter"/>
</dbReference>
<gene>
    <name evidence="9" type="ORF">B4U80_08601</name>
</gene>
<keyword evidence="6" id="KW-0472">Membrane</keyword>
<feature type="non-terminal residue" evidence="9">
    <location>
        <position position="295"/>
    </location>
</feature>
<dbReference type="PROSITE" id="PS51718">
    <property type="entry name" value="G_DYNAMIN_2"/>
    <property type="match status" value="1"/>
</dbReference>
<dbReference type="InterPro" id="IPR045063">
    <property type="entry name" value="Dynamin_N"/>
</dbReference>
<name>A0A443SBA3_9ACAR</name>
<feature type="region of interest" description="Disordered" evidence="7">
    <location>
        <begin position="1"/>
        <end position="22"/>
    </location>
</feature>
<dbReference type="FunFam" id="3.40.50.300:FF:002843">
    <property type="entry name" value="Mitofusin 2"/>
    <property type="match status" value="1"/>
</dbReference>
<protein>
    <submittedName>
        <fullName evidence="9">Transmembrane GTPase Marf-like protein</fullName>
    </submittedName>
</protein>
<dbReference type="InterPro" id="IPR030381">
    <property type="entry name" value="G_DYNAMIN_dom"/>
</dbReference>
<evidence type="ECO:0000259" key="8">
    <source>
        <dbReference type="PROSITE" id="PS51718"/>
    </source>
</evidence>
<sequence length="295" mass="33054">MQAALNRSMSTTSEYSNGSTMENGSGDVKNIIAADSPLKLFVTAKRDINHIFRTVHDYVREGKSFLNQHSKDIIGGEDIAKLSHFGEKIEGIRDVLCRDHMKVAFFGRTSNGKSTVINALLRQKILPSGMGHTTNCFLQVEGSDTADGYLILEEKPLEKLSIESVSHLANALNSEKMGDSTCVRIYWPKNKCSLLTDDVVLVDSPGIDVSPNLDEWIDKYCLDADVFILVSNAESTLMQTEKAFFHKVNEKLSKPNIFILNNRWDCAASEPEYMDRVRKQHTDRNVAFLCDELKA</sequence>
<evidence type="ECO:0000256" key="1">
    <source>
        <dbReference type="ARBA" id="ARBA00004370"/>
    </source>
</evidence>
<keyword evidence="2" id="KW-0547">Nucleotide-binding</keyword>
<dbReference type="GO" id="GO:0003924">
    <property type="term" value="F:GTPase activity"/>
    <property type="evidence" value="ECO:0007669"/>
    <property type="project" value="InterPro"/>
</dbReference>
<dbReference type="InterPro" id="IPR027094">
    <property type="entry name" value="Mitofusin_fam"/>
</dbReference>
<dbReference type="PANTHER" id="PTHR10465:SF3">
    <property type="entry name" value="TRANSMEMBRANE GTPASE MARF-RELATED"/>
    <property type="match status" value="1"/>
</dbReference>
<dbReference type="AlphaFoldDB" id="A0A443SBA3"/>
<dbReference type="GO" id="GO:0051646">
    <property type="term" value="P:mitochondrion localization"/>
    <property type="evidence" value="ECO:0007669"/>
    <property type="project" value="TreeGrafter"/>
</dbReference>
<dbReference type="VEuPathDB" id="VectorBase:LDEU007358"/>
<keyword evidence="4" id="KW-0175">Coiled coil</keyword>
<organism evidence="9 10">
    <name type="scientific">Leptotrombidium deliense</name>
    <dbReference type="NCBI Taxonomy" id="299467"/>
    <lineage>
        <taxon>Eukaryota</taxon>
        <taxon>Metazoa</taxon>
        <taxon>Ecdysozoa</taxon>
        <taxon>Arthropoda</taxon>
        <taxon>Chelicerata</taxon>
        <taxon>Arachnida</taxon>
        <taxon>Acari</taxon>
        <taxon>Acariformes</taxon>
        <taxon>Trombidiformes</taxon>
        <taxon>Prostigmata</taxon>
        <taxon>Anystina</taxon>
        <taxon>Parasitengona</taxon>
        <taxon>Trombiculoidea</taxon>
        <taxon>Trombiculidae</taxon>
        <taxon>Leptotrombidium</taxon>
    </lineage>
</organism>
<dbReference type="STRING" id="299467.A0A443SBA3"/>
<evidence type="ECO:0000256" key="6">
    <source>
        <dbReference type="ARBA" id="ARBA00023136"/>
    </source>
</evidence>
<keyword evidence="3" id="KW-0378">Hydrolase</keyword>
<evidence type="ECO:0000256" key="2">
    <source>
        <dbReference type="ARBA" id="ARBA00022741"/>
    </source>
</evidence>